<organism evidence="10 11">
    <name type="scientific">Brevibacillus brevis</name>
    <name type="common">Bacillus brevis</name>
    <dbReference type="NCBI Taxonomy" id="1393"/>
    <lineage>
        <taxon>Bacteria</taxon>
        <taxon>Bacillati</taxon>
        <taxon>Bacillota</taxon>
        <taxon>Bacilli</taxon>
        <taxon>Bacillales</taxon>
        <taxon>Paenibacillaceae</taxon>
        <taxon>Brevibacillus</taxon>
    </lineage>
</organism>
<dbReference type="RefSeq" id="WP_310765472.1">
    <property type="nucleotide sequence ID" value="NZ_CP134050.1"/>
</dbReference>
<evidence type="ECO:0000256" key="7">
    <source>
        <dbReference type="RuleBase" id="RU363032"/>
    </source>
</evidence>
<evidence type="ECO:0000259" key="9">
    <source>
        <dbReference type="PROSITE" id="PS50928"/>
    </source>
</evidence>
<dbReference type="InterPro" id="IPR035906">
    <property type="entry name" value="MetI-like_sf"/>
</dbReference>
<keyword evidence="6 7" id="KW-0472">Membrane</keyword>
<dbReference type="CDD" id="cd06261">
    <property type="entry name" value="TM_PBP2"/>
    <property type="match status" value="1"/>
</dbReference>
<sequence>MNQASPVLPAPPEAPSQKGAGKTTWMREDSFLEKLWRSPKARYSLGVLLVVIAVGIAGPWLAPHDPTQPFYEALLSEPSADHALGTDSIGRDVLSRLLHGARVTLLVAVMAVSITFFTGTFIGVTSGFVGGAVDLVLMRIMDMLLAIPNIIMAMAIVAILGPSLTNAMIAVGIAGIPKYARLTRGATLTVKASGYVEASRAVGTSHARILLVQIMPNIMSPLLVYTTLQIGIAILDTAALSFIGLGAQPPTPEWGTMLSEGKEYIHDAWWLATFPGLSITIVVFAVNILGDALRDIFDPKAS</sequence>
<keyword evidence="2 7" id="KW-0813">Transport</keyword>
<dbReference type="InterPro" id="IPR050366">
    <property type="entry name" value="BP-dependent_transpt_permease"/>
</dbReference>
<keyword evidence="4 7" id="KW-0812">Transmembrane</keyword>
<proteinExistence type="inferred from homology"/>
<dbReference type="EMBL" id="CP134050">
    <property type="protein sequence ID" value="WNC13842.1"/>
    <property type="molecule type" value="Genomic_DNA"/>
</dbReference>
<evidence type="ECO:0000256" key="5">
    <source>
        <dbReference type="ARBA" id="ARBA00022989"/>
    </source>
</evidence>
<comment type="subcellular location">
    <subcellularLocation>
        <location evidence="1 7">Cell membrane</location>
        <topology evidence="1 7">Multi-pass membrane protein</topology>
    </subcellularLocation>
</comment>
<dbReference type="InterPro" id="IPR000515">
    <property type="entry name" value="MetI-like"/>
</dbReference>
<feature type="transmembrane region" description="Helical" evidence="7">
    <location>
        <begin position="268"/>
        <end position="290"/>
    </location>
</feature>
<evidence type="ECO:0000256" key="3">
    <source>
        <dbReference type="ARBA" id="ARBA00022475"/>
    </source>
</evidence>
<dbReference type="PROSITE" id="PS50928">
    <property type="entry name" value="ABC_TM1"/>
    <property type="match status" value="1"/>
</dbReference>
<accession>A0ABY9T4F8</accession>
<evidence type="ECO:0000256" key="4">
    <source>
        <dbReference type="ARBA" id="ARBA00022692"/>
    </source>
</evidence>
<dbReference type="Gene3D" id="1.10.3720.10">
    <property type="entry name" value="MetI-like"/>
    <property type="match status" value="1"/>
</dbReference>
<dbReference type="PANTHER" id="PTHR43386:SF1">
    <property type="entry name" value="D,D-DIPEPTIDE TRANSPORT SYSTEM PERMEASE PROTEIN DDPC-RELATED"/>
    <property type="match status" value="1"/>
</dbReference>
<dbReference type="Pfam" id="PF00528">
    <property type="entry name" value="BPD_transp_1"/>
    <property type="match status" value="1"/>
</dbReference>
<evidence type="ECO:0000313" key="11">
    <source>
        <dbReference type="Proteomes" id="UP001256827"/>
    </source>
</evidence>
<evidence type="ECO:0000313" key="10">
    <source>
        <dbReference type="EMBL" id="WNC13842.1"/>
    </source>
</evidence>
<evidence type="ECO:0000256" key="2">
    <source>
        <dbReference type="ARBA" id="ARBA00022448"/>
    </source>
</evidence>
<gene>
    <name evidence="10" type="ORF">RGB73_24665</name>
</gene>
<evidence type="ECO:0000256" key="1">
    <source>
        <dbReference type="ARBA" id="ARBA00004651"/>
    </source>
</evidence>
<feature type="transmembrane region" description="Helical" evidence="7">
    <location>
        <begin position="43"/>
        <end position="62"/>
    </location>
</feature>
<feature type="transmembrane region" description="Helical" evidence="7">
    <location>
        <begin position="105"/>
        <end position="130"/>
    </location>
</feature>
<protein>
    <submittedName>
        <fullName evidence="10">ABC transporter permease</fullName>
    </submittedName>
</protein>
<feature type="transmembrane region" description="Helical" evidence="7">
    <location>
        <begin position="222"/>
        <end position="248"/>
    </location>
</feature>
<dbReference type="Pfam" id="PF12911">
    <property type="entry name" value="OppC_N"/>
    <property type="match status" value="1"/>
</dbReference>
<name>A0ABY9T4F8_BREBE</name>
<evidence type="ECO:0000256" key="6">
    <source>
        <dbReference type="ARBA" id="ARBA00023136"/>
    </source>
</evidence>
<feature type="region of interest" description="Disordered" evidence="8">
    <location>
        <begin position="1"/>
        <end position="23"/>
    </location>
</feature>
<dbReference type="PANTHER" id="PTHR43386">
    <property type="entry name" value="OLIGOPEPTIDE TRANSPORT SYSTEM PERMEASE PROTEIN APPC"/>
    <property type="match status" value="1"/>
</dbReference>
<dbReference type="SUPFAM" id="SSF161098">
    <property type="entry name" value="MetI-like"/>
    <property type="match status" value="1"/>
</dbReference>
<keyword evidence="11" id="KW-1185">Reference proteome</keyword>
<keyword evidence="5 7" id="KW-1133">Transmembrane helix</keyword>
<evidence type="ECO:0000256" key="8">
    <source>
        <dbReference type="SAM" id="MobiDB-lite"/>
    </source>
</evidence>
<comment type="similarity">
    <text evidence="7">Belongs to the binding-protein-dependent transport system permease family.</text>
</comment>
<keyword evidence="3" id="KW-1003">Cell membrane</keyword>
<dbReference type="InterPro" id="IPR025966">
    <property type="entry name" value="OppC_N"/>
</dbReference>
<feature type="domain" description="ABC transmembrane type-1" evidence="9">
    <location>
        <begin position="101"/>
        <end position="290"/>
    </location>
</feature>
<reference evidence="10 11" key="1">
    <citation type="submission" date="2023-09" db="EMBL/GenBank/DDBJ databases">
        <title>Complete Genome and Methylome dissection of Bacillus brevis NEB573 original source of BbsI restriction endonuclease.</title>
        <authorList>
            <person name="Fomenkov A."/>
            <person name="Roberts R.D."/>
        </authorList>
    </citation>
    <scope>NUCLEOTIDE SEQUENCE [LARGE SCALE GENOMIC DNA]</scope>
    <source>
        <strain evidence="10 11">NEB573</strain>
    </source>
</reference>
<feature type="transmembrane region" description="Helical" evidence="7">
    <location>
        <begin position="150"/>
        <end position="174"/>
    </location>
</feature>
<dbReference type="Proteomes" id="UP001256827">
    <property type="component" value="Chromosome"/>
</dbReference>